<name>A0A923IZQ0_CLOTT</name>
<dbReference type="AlphaFoldDB" id="A0A923IZQ0"/>
<comment type="caution">
    <text evidence="1">The sequence shown here is derived from an EMBL/GenBank/DDBJ whole genome shotgun (WGS) entry which is preliminary data.</text>
</comment>
<evidence type="ECO:0000313" key="2">
    <source>
        <dbReference type="Proteomes" id="UP000563151"/>
    </source>
</evidence>
<organism evidence="1 2">
    <name type="scientific">Clostridium tetanomorphum</name>
    <dbReference type="NCBI Taxonomy" id="1553"/>
    <lineage>
        <taxon>Bacteria</taxon>
        <taxon>Bacillati</taxon>
        <taxon>Bacillota</taxon>
        <taxon>Clostridia</taxon>
        <taxon>Eubacteriales</taxon>
        <taxon>Clostridiaceae</taxon>
        <taxon>Clostridium</taxon>
    </lineage>
</organism>
<dbReference type="EMBL" id="JAAZWO010000006">
    <property type="protein sequence ID" value="MBC2397541.1"/>
    <property type="molecule type" value="Genomic_DNA"/>
</dbReference>
<proteinExistence type="predicted"/>
<evidence type="ECO:0008006" key="3">
    <source>
        <dbReference type="Google" id="ProtNLM"/>
    </source>
</evidence>
<dbReference type="InterPro" id="IPR009016">
    <property type="entry name" value="Fe_hydrogenase"/>
</dbReference>
<sequence>MNYIWINPVVKAMYFYTIENLIEELGSKGYIVVEPPSQVEIVRSKFKNVCIKEDKIVMDTRCPAAIEYIEERIKNINFYIPEIEPILIHSARVLYDLYIKNDKNNRLLITTPCSSLKDMGNFIFKSEGKVEVLFKTWNDICDELNIKKEEKCDKSPIPLGFFRDLNLKVLEVSGKEQVLGAFENTIKNNENIDLVEMLLCEGGCNAGDGV</sequence>
<accession>A0A923IZQ0</accession>
<gene>
    <name evidence="1" type="ORF">HGG79_07100</name>
</gene>
<keyword evidence="2" id="KW-1185">Reference proteome</keyword>
<dbReference type="SUPFAM" id="SSF53920">
    <property type="entry name" value="Fe-only hydrogenase"/>
    <property type="match status" value="1"/>
</dbReference>
<dbReference type="RefSeq" id="WP_173679894.1">
    <property type="nucleotide sequence ID" value="NZ_JAAZWO010000006.1"/>
</dbReference>
<dbReference type="Proteomes" id="UP000563151">
    <property type="component" value="Unassembled WGS sequence"/>
</dbReference>
<reference evidence="1 2" key="1">
    <citation type="submission" date="2020-04" db="EMBL/GenBank/DDBJ databases">
        <title>Genomic insights into acetone-butanol-ethanol (ABE) fermentation by sequencing solventogenic clostridia strains.</title>
        <authorList>
            <person name="Brown S."/>
        </authorList>
    </citation>
    <scope>NUCLEOTIDE SEQUENCE [LARGE SCALE GENOMIC DNA]</scope>
    <source>
        <strain evidence="1 2">DJ011</strain>
    </source>
</reference>
<evidence type="ECO:0000313" key="1">
    <source>
        <dbReference type="EMBL" id="MBC2397541.1"/>
    </source>
</evidence>
<protein>
    <recommendedName>
        <fullName evidence="3">Iron hydrogenase large subunit C-terminal domain-containing protein</fullName>
    </recommendedName>
</protein>